<evidence type="ECO:0000256" key="1">
    <source>
        <dbReference type="SAM" id="MobiDB-lite"/>
    </source>
</evidence>
<feature type="region of interest" description="Disordered" evidence="1">
    <location>
        <begin position="339"/>
        <end position="449"/>
    </location>
</feature>
<gene>
    <name evidence="2" type="ORF">KP509_15G038900</name>
</gene>
<dbReference type="EMBL" id="CM035420">
    <property type="protein sequence ID" value="KAH7404697.1"/>
    <property type="molecule type" value="Genomic_DNA"/>
</dbReference>
<reference evidence="2" key="1">
    <citation type="submission" date="2021-08" db="EMBL/GenBank/DDBJ databases">
        <title>WGS assembly of Ceratopteris richardii.</title>
        <authorList>
            <person name="Marchant D.B."/>
            <person name="Chen G."/>
            <person name="Jenkins J."/>
            <person name="Shu S."/>
            <person name="Leebens-Mack J."/>
            <person name="Grimwood J."/>
            <person name="Schmutz J."/>
            <person name="Soltis P."/>
            <person name="Soltis D."/>
            <person name="Chen Z.-H."/>
        </authorList>
    </citation>
    <scope>NUCLEOTIDE SEQUENCE</scope>
    <source>
        <strain evidence="2">Whitten #5841</strain>
        <tissue evidence="2">Leaf</tissue>
    </source>
</reference>
<feature type="compositionally biased region" description="Low complexity" evidence="1">
    <location>
        <begin position="378"/>
        <end position="412"/>
    </location>
</feature>
<evidence type="ECO:0000313" key="2">
    <source>
        <dbReference type="EMBL" id="KAH7404697.1"/>
    </source>
</evidence>
<feature type="region of interest" description="Disordered" evidence="1">
    <location>
        <begin position="280"/>
        <end position="301"/>
    </location>
</feature>
<dbReference type="AlphaFoldDB" id="A0A8T2T671"/>
<sequence length="549" mass="60825">MLPYLFPTDQLVALGIKEFSLVPLAEDPDHMEIIDFFQFLPVDQLVALGIKEFSLVSLAEDLDHMEIIDFFQSFPKFFGGTLSLDMVALAMGAATTMPSSSNTTYSRIPEDQLITKCKGAFAENQVALATTSILRAFKCYFLLRNMQAKISFTNTFLCDGLLCMLYSKPYPFHQLLWKSVLTKRKRFVYQANKGASTFHVYSPSILAWLRSLHALYPNVRSSPFTRSNRRTSTTKRGPHVVRSKLHTYSKQKWAKVVGDFRVELDSLLVHEQCYARARDGKKLSFSTSPPSTSHVLTSPSCTTPSTITPIAPIVTPIPTTYTTYSMTPPYITSSFAAPAEHSISDPPSQVLQPITTHTTQPQASAPSPNYSPSPPSPAHTSSPLQTYVPPSFNPTSTSLTTPTTIVAPTQTPISLEPTAPTIPSLSITHAPNSSDPAPPLPCPSDTPSIPLHNSPFNAVIDTLTHMLELCDQQDISLESQLAAFDEQHTNLTTMRTLVASLIRCNRELRSCMDYMDVELKRLQNELLLLAHQGQQNIDIKKENQDADNQ</sequence>
<comment type="caution">
    <text evidence="2">The sequence shown here is derived from an EMBL/GenBank/DDBJ whole genome shotgun (WGS) entry which is preliminary data.</text>
</comment>
<proteinExistence type="predicted"/>
<evidence type="ECO:0000313" key="3">
    <source>
        <dbReference type="Proteomes" id="UP000825935"/>
    </source>
</evidence>
<protein>
    <submittedName>
        <fullName evidence="2">Uncharacterized protein</fullName>
    </submittedName>
</protein>
<feature type="compositionally biased region" description="Polar residues" evidence="1">
    <location>
        <begin position="345"/>
        <end position="360"/>
    </location>
</feature>
<keyword evidence="3" id="KW-1185">Reference proteome</keyword>
<organism evidence="2 3">
    <name type="scientific">Ceratopteris richardii</name>
    <name type="common">Triangle waterfern</name>
    <dbReference type="NCBI Taxonomy" id="49495"/>
    <lineage>
        <taxon>Eukaryota</taxon>
        <taxon>Viridiplantae</taxon>
        <taxon>Streptophyta</taxon>
        <taxon>Embryophyta</taxon>
        <taxon>Tracheophyta</taxon>
        <taxon>Polypodiopsida</taxon>
        <taxon>Polypodiidae</taxon>
        <taxon>Polypodiales</taxon>
        <taxon>Pteridineae</taxon>
        <taxon>Pteridaceae</taxon>
        <taxon>Parkerioideae</taxon>
        <taxon>Ceratopteris</taxon>
    </lineage>
</organism>
<dbReference type="Proteomes" id="UP000825935">
    <property type="component" value="Chromosome 15"/>
</dbReference>
<name>A0A8T2T671_CERRI</name>
<feature type="compositionally biased region" description="Polar residues" evidence="1">
    <location>
        <begin position="284"/>
        <end position="296"/>
    </location>
</feature>
<accession>A0A8T2T671</accession>
<feature type="compositionally biased region" description="Polar residues" evidence="1">
    <location>
        <begin position="421"/>
        <end position="435"/>
    </location>
</feature>